<dbReference type="CDD" id="cd05188">
    <property type="entry name" value="MDR"/>
    <property type="match status" value="1"/>
</dbReference>
<feature type="domain" description="Alcohol dehydrogenase-like C-terminal" evidence="2">
    <location>
        <begin position="191"/>
        <end position="325"/>
    </location>
</feature>
<dbReference type="Gene3D" id="3.40.50.720">
    <property type="entry name" value="NAD(P)-binding Rossmann-like Domain"/>
    <property type="match status" value="1"/>
</dbReference>
<dbReference type="InterPro" id="IPR013154">
    <property type="entry name" value="ADH-like_N"/>
</dbReference>
<evidence type="ECO:0000259" key="3">
    <source>
        <dbReference type="Pfam" id="PF08240"/>
    </source>
</evidence>
<dbReference type="SUPFAM" id="SSF50129">
    <property type="entry name" value="GroES-like"/>
    <property type="match status" value="1"/>
</dbReference>
<dbReference type="InterPro" id="IPR011032">
    <property type="entry name" value="GroES-like_sf"/>
</dbReference>
<evidence type="ECO:0000256" key="1">
    <source>
        <dbReference type="ARBA" id="ARBA00023002"/>
    </source>
</evidence>
<gene>
    <name evidence="4" type="ORF">EMPS_05560</name>
</gene>
<dbReference type="Pfam" id="PF00107">
    <property type="entry name" value="ADH_zinc_N"/>
    <property type="match status" value="1"/>
</dbReference>
<sequence>MTTTVRAALFTGQKATPPYLEPVDLPIREPSAGEAVVEIVAAHIRSYASESLSGVRPFMGVAPMVPGNGGVGIIRAIGPGSTILKVGQMVAIDPAIRARDNAISPDTIIMGFFAAGPGGTSLHSVWRHGTWAEKAVIPFEVLFPIPPSLLAKHDLHTLVSLPGYSIPYGGLCDSLRPGETIAITGATGPFGASTVAVALAMGARRVIASGRNQATLKTYVEKFGPRVVPLVTTGDEALDTANFKKAAGEGYEIDVAFDILPPTAPFATARAAINAVRINGTVVLMGGVQQNVELPYSQLVFNNLTIKGRFMNSRSNVVELLAMMEAGLLDPTLLEYKTFRLDQIEESLQWARTHAGPFEATVLLPNAK</sequence>
<evidence type="ECO:0008006" key="6">
    <source>
        <dbReference type="Google" id="ProtNLM"/>
    </source>
</evidence>
<keyword evidence="1" id="KW-0560">Oxidoreductase</keyword>
<dbReference type="PANTHER" id="PTHR43401">
    <property type="entry name" value="L-THREONINE 3-DEHYDROGENASE"/>
    <property type="match status" value="1"/>
</dbReference>
<accession>A0A9P3HBC5</accession>
<dbReference type="Pfam" id="PF08240">
    <property type="entry name" value="ADH_N"/>
    <property type="match status" value="1"/>
</dbReference>
<dbReference type="OrthoDB" id="203908at2759"/>
<dbReference type="AlphaFoldDB" id="A0A9P3HBC5"/>
<comment type="caution">
    <text evidence="4">The sequence shown here is derived from an EMBL/GenBank/DDBJ whole genome shotgun (WGS) entry which is preliminary data.</text>
</comment>
<reference evidence="4" key="1">
    <citation type="submission" date="2021-11" db="EMBL/GenBank/DDBJ databases">
        <authorList>
            <person name="Herlambang A."/>
            <person name="Guo Y."/>
            <person name="Takashima Y."/>
            <person name="Nishizawa T."/>
        </authorList>
    </citation>
    <scope>NUCLEOTIDE SEQUENCE</scope>
    <source>
        <strain evidence="4">E1425</strain>
    </source>
</reference>
<dbReference type="Gene3D" id="3.90.180.10">
    <property type="entry name" value="Medium-chain alcohol dehydrogenases, catalytic domain"/>
    <property type="match status" value="1"/>
</dbReference>
<proteinExistence type="predicted"/>
<dbReference type="SUPFAM" id="SSF51735">
    <property type="entry name" value="NAD(P)-binding Rossmann-fold domains"/>
    <property type="match status" value="1"/>
</dbReference>
<dbReference type="PANTHER" id="PTHR43401:SF2">
    <property type="entry name" value="L-THREONINE 3-DEHYDROGENASE"/>
    <property type="match status" value="1"/>
</dbReference>
<protein>
    <recommendedName>
        <fullName evidence="6">Alcohol dehydrogenase</fullName>
    </recommendedName>
</protein>
<dbReference type="InterPro" id="IPR013149">
    <property type="entry name" value="ADH-like_C"/>
</dbReference>
<dbReference type="GO" id="GO:0016491">
    <property type="term" value="F:oxidoreductase activity"/>
    <property type="evidence" value="ECO:0007669"/>
    <property type="project" value="UniProtKB-KW"/>
</dbReference>
<dbReference type="EMBL" id="BQFW01000007">
    <property type="protein sequence ID" value="GJJ73202.1"/>
    <property type="molecule type" value="Genomic_DNA"/>
</dbReference>
<dbReference type="InterPro" id="IPR050129">
    <property type="entry name" value="Zn_alcohol_dh"/>
</dbReference>
<dbReference type="InterPro" id="IPR036291">
    <property type="entry name" value="NAD(P)-bd_dom_sf"/>
</dbReference>
<dbReference type="Proteomes" id="UP000827284">
    <property type="component" value="Unassembled WGS sequence"/>
</dbReference>
<feature type="domain" description="Alcohol dehydrogenase-like N-terminal" evidence="3">
    <location>
        <begin position="32"/>
        <end position="146"/>
    </location>
</feature>
<evidence type="ECO:0000313" key="4">
    <source>
        <dbReference type="EMBL" id="GJJ73202.1"/>
    </source>
</evidence>
<organism evidence="4 5">
    <name type="scientific">Entomortierella parvispora</name>
    <dbReference type="NCBI Taxonomy" id="205924"/>
    <lineage>
        <taxon>Eukaryota</taxon>
        <taxon>Fungi</taxon>
        <taxon>Fungi incertae sedis</taxon>
        <taxon>Mucoromycota</taxon>
        <taxon>Mortierellomycotina</taxon>
        <taxon>Mortierellomycetes</taxon>
        <taxon>Mortierellales</taxon>
        <taxon>Mortierellaceae</taxon>
        <taxon>Entomortierella</taxon>
    </lineage>
</organism>
<keyword evidence="5" id="KW-1185">Reference proteome</keyword>
<name>A0A9P3HBC5_9FUNG</name>
<evidence type="ECO:0000313" key="5">
    <source>
        <dbReference type="Proteomes" id="UP000827284"/>
    </source>
</evidence>
<reference evidence="4" key="2">
    <citation type="journal article" date="2022" name="Microbiol. Resour. Announc.">
        <title>Whole-Genome Sequence of Entomortierella parvispora E1425, a Mucoromycotan Fungus Associated with Burkholderiaceae-Related Endosymbiotic Bacteria.</title>
        <authorList>
            <person name="Herlambang A."/>
            <person name="Guo Y."/>
            <person name="Takashima Y."/>
            <person name="Narisawa K."/>
            <person name="Ohta H."/>
            <person name="Nishizawa T."/>
        </authorList>
    </citation>
    <scope>NUCLEOTIDE SEQUENCE</scope>
    <source>
        <strain evidence="4">E1425</strain>
    </source>
</reference>
<evidence type="ECO:0000259" key="2">
    <source>
        <dbReference type="Pfam" id="PF00107"/>
    </source>
</evidence>